<dbReference type="InParanoid" id="A0A409Y0K9"/>
<evidence type="ECO:0000313" key="2">
    <source>
        <dbReference type="Proteomes" id="UP000284706"/>
    </source>
</evidence>
<dbReference type="EMBL" id="NHYE01001358">
    <property type="protein sequence ID" value="PPQ96542.1"/>
    <property type="molecule type" value="Genomic_DNA"/>
</dbReference>
<dbReference type="Proteomes" id="UP000284706">
    <property type="component" value="Unassembled WGS sequence"/>
</dbReference>
<accession>A0A409Y0K9</accession>
<sequence>MAAEFESGSDPSHCFADLFQPDVVLNQLLQTPEFWDWTSITMAHDLSVFSSLTSSLHPSAPDTSTEGSPLNCDCTLYELDLLSGLFFQREAEGLHADFYSMCA</sequence>
<dbReference type="AlphaFoldDB" id="A0A409Y0K9"/>
<comment type="caution">
    <text evidence="1">The sequence shown here is derived from an EMBL/GenBank/DDBJ whole genome shotgun (WGS) entry which is preliminary data.</text>
</comment>
<keyword evidence="2" id="KW-1185">Reference proteome</keyword>
<protein>
    <submittedName>
        <fullName evidence="1">Uncharacterized protein</fullName>
    </submittedName>
</protein>
<gene>
    <name evidence="1" type="ORF">CVT26_006391</name>
</gene>
<proteinExistence type="predicted"/>
<evidence type="ECO:0000313" key="1">
    <source>
        <dbReference type="EMBL" id="PPQ96542.1"/>
    </source>
</evidence>
<reference evidence="1 2" key="1">
    <citation type="journal article" date="2018" name="Evol. Lett.">
        <title>Horizontal gene cluster transfer increased hallucinogenic mushroom diversity.</title>
        <authorList>
            <person name="Reynolds H.T."/>
            <person name="Vijayakumar V."/>
            <person name="Gluck-Thaler E."/>
            <person name="Korotkin H.B."/>
            <person name="Matheny P.B."/>
            <person name="Slot J.C."/>
        </authorList>
    </citation>
    <scope>NUCLEOTIDE SEQUENCE [LARGE SCALE GENOMIC DNA]</scope>
    <source>
        <strain evidence="1 2">SRW20</strain>
    </source>
</reference>
<organism evidence="1 2">
    <name type="scientific">Gymnopilus dilepis</name>
    <dbReference type="NCBI Taxonomy" id="231916"/>
    <lineage>
        <taxon>Eukaryota</taxon>
        <taxon>Fungi</taxon>
        <taxon>Dikarya</taxon>
        <taxon>Basidiomycota</taxon>
        <taxon>Agaricomycotina</taxon>
        <taxon>Agaricomycetes</taxon>
        <taxon>Agaricomycetidae</taxon>
        <taxon>Agaricales</taxon>
        <taxon>Agaricineae</taxon>
        <taxon>Hymenogastraceae</taxon>
        <taxon>Gymnopilus</taxon>
    </lineage>
</organism>
<name>A0A409Y0K9_9AGAR</name>